<dbReference type="InterPro" id="IPR038770">
    <property type="entry name" value="Na+/solute_symporter_sf"/>
</dbReference>
<evidence type="ECO:0000313" key="9">
    <source>
        <dbReference type="EMBL" id="AFZ37623.1"/>
    </source>
</evidence>
<keyword evidence="3" id="KW-0813">Transport</keyword>
<dbReference type="RefSeq" id="WP_015195277.1">
    <property type="nucleotide sequence ID" value="NC_019748.1"/>
</dbReference>
<dbReference type="eggNOG" id="COG0679">
    <property type="taxonomic scope" value="Bacteria"/>
</dbReference>
<dbReference type="OrthoDB" id="527159at2"/>
<evidence type="ECO:0000256" key="8">
    <source>
        <dbReference type="SAM" id="Phobius"/>
    </source>
</evidence>
<keyword evidence="4" id="KW-1003">Cell membrane</keyword>
<reference evidence="10" key="1">
    <citation type="journal article" date="2013" name="Proc. Natl. Acad. Sci. U.S.A.">
        <title>Improving the coverage of the cyanobacterial phylum using diversity-driven genome sequencing.</title>
        <authorList>
            <person name="Shih P.M."/>
            <person name="Wu D."/>
            <person name="Latifi A."/>
            <person name="Axen S.D."/>
            <person name="Fewer D.P."/>
            <person name="Talla E."/>
            <person name="Calteau A."/>
            <person name="Cai F."/>
            <person name="Tandeau de Marsac N."/>
            <person name="Rippka R."/>
            <person name="Herdman M."/>
            <person name="Sivonen K."/>
            <person name="Coursin T."/>
            <person name="Laurent T."/>
            <person name="Goodwin L."/>
            <person name="Nolan M."/>
            <person name="Davenport K.W."/>
            <person name="Han C.S."/>
            <person name="Rubin E.M."/>
            <person name="Eisen J.A."/>
            <person name="Woyke T."/>
            <person name="Gugger M."/>
            <person name="Kerfeld C.A."/>
        </authorList>
    </citation>
    <scope>NUCLEOTIDE SEQUENCE [LARGE SCALE GENOMIC DNA]</scope>
    <source>
        <strain evidence="10">ATCC 29371 / PCC 7437</strain>
    </source>
</reference>
<evidence type="ECO:0000256" key="3">
    <source>
        <dbReference type="ARBA" id="ARBA00022448"/>
    </source>
</evidence>
<gene>
    <name evidence="9" type="ordered locus">Sta7437_4146</name>
</gene>
<evidence type="ECO:0000256" key="1">
    <source>
        <dbReference type="ARBA" id="ARBA00004651"/>
    </source>
</evidence>
<sequence length="298" mass="32396">MLPLLPAVLPVSLIILIGFIAGRTLPLDNQTVSKITLYVLSPALVFDSLYRTTLSLKSTQDLLIAFALTSCTTYLLVWVINKIGKLTPSLQKGLIATTIFSNNGNIGLPVANFAFGAAGLERAVLYMIGSSILMFCFGPAILKGKGLDYSTRLILKLPLFWSILAAVGLRLLSFKFPFQIDLAIQELGQAAIPVALVLLGMQLSHTQFELRIKEIFAAMLRLLVAPLIAYFIGLNLHLESLNLQILVLQSAMPTAVNSLVLVTEFGGDANFVARSIVTSTVMSFVTLPLVLWLLSIYI</sequence>
<dbReference type="GO" id="GO:0005886">
    <property type="term" value="C:plasma membrane"/>
    <property type="evidence" value="ECO:0007669"/>
    <property type="project" value="UniProtKB-SubCell"/>
</dbReference>
<accession>K9XYN8</accession>
<name>K9XYN8_STAC7</name>
<proteinExistence type="inferred from homology"/>
<feature type="transmembrane region" description="Helical" evidence="8">
    <location>
        <begin position="215"/>
        <end position="233"/>
    </location>
</feature>
<protein>
    <submittedName>
        <fullName evidence="9">Auxin Efflux Carrier</fullName>
    </submittedName>
</protein>
<evidence type="ECO:0000313" key="10">
    <source>
        <dbReference type="Proteomes" id="UP000010473"/>
    </source>
</evidence>
<dbReference type="InterPro" id="IPR004776">
    <property type="entry name" value="Mem_transp_PIN-like"/>
</dbReference>
<feature type="transmembrane region" description="Helical" evidence="8">
    <location>
        <begin position="184"/>
        <end position="203"/>
    </location>
</feature>
<feature type="transmembrane region" description="Helical" evidence="8">
    <location>
        <begin position="62"/>
        <end position="80"/>
    </location>
</feature>
<keyword evidence="6 8" id="KW-1133">Transmembrane helix</keyword>
<comment type="similarity">
    <text evidence="2">Belongs to the auxin efflux carrier (TC 2.A.69) family.</text>
</comment>
<evidence type="ECO:0000256" key="4">
    <source>
        <dbReference type="ARBA" id="ARBA00022475"/>
    </source>
</evidence>
<dbReference type="EMBL" id="CP003653">
    <property type="protein sequence ID" value="AFZ37623.1"/>
    <property type="molecule type" value="Genomic_DNA"/>
</dbReference>
<keyword evidence="5 8" id="KW-0812">Transmembrane</keyword>
<dbReference type="STRING" id="111780.Sta7437_4146"/>
<comment type="subcellular location">
    <subcellularLocation>
        <location evidence="1">Cell membrane</location>
        <topology evidence="1">Multi-pass membrane protein</topology>
    </subcellularLocation>
</comment>
<dbReference type="KEGG" id="scs:Sta7437_4146"/>
<dbReference type="PANTHER" id="PTHR36838">
    <property type="entry name" value="AUXIN EFFLUX CARRIER FAMILY PROTEIN"/>
    <property type="match status" value="1"/>
</dbReference>
<organism evidence="9 10">
    <name type="scientific">Stanieria cyanosphaera (strain ATCC 29371 / PCC 7437)</name>
    <dbReference type="NCBI Taxonomy" id="111780"/>
    <lineage>
        <taxon>Bacteria</taxon>
        <taxon>Bacillati</taxon>
        <taxon>Cyanobacteriota</taxon>
        <taxon>Cyanophyceae</taxon>
        <taxon>Pleurocapsales</taxon>
        <taxon>Dermocarpellaceae</taxon>
        <taxon>Stanieria</taxon>
    </lineage>
</organism>
<feature type="transmembrane region" description="Helical" evidence="8">
    <location>
        <begin position="123"/>
        <end position="142"/>
    </location>
</feature>
<feature type="transmembrane region" description="Helical" evidence="8">
    <location>
        <begin position="271"/>
        <end position="294"/>
    </location>
</feature>
<evidence type="ECO:0000256" key="6">
    <source>
        <dbReference type="ARBA" id="ARBA00022989"/>
    </source>
</evidence>
<dbReference type="Proteomes" id="UP000010473">
    <property type="component" value="Chromosome"/>
</dbReference>
<dbReference type="AlphaFoldDB" id="K9XYN8"/>
<dbReference type="Gene3D" id="1.20.1530.20">
    <property type="match status" value="1"/>
</dbReference>
<dbReference type="PATRIC" id="fig|111780.3.peg.4298"/>
<keyword evidence="7 8" id="KW-0472">Membrane</keyword>
<evidence type="ECO:0000256" key="5">
    <source>
        <dbReference type="ARBA" id="ARBA00022692"/>
    </source>
</evidence>
<feature type="transmembrane region" description="Helical" evidence="8">
    <location>
        <begin position="154"/>
        <end position="172"/>
    </location>
</feature>
<dbReference type="HOGENOM" id="CLU_056175_4_0_3"/>
<evidence type="ECO:0000256" key="2">
    <source>
        <dbReference type="ARBA" id="ARBA00010145"/>
    </source>
</evidence>
<dbReference type="GO" id="GO:0055085">
    <property type="term" value="P:transmembrane transport"/>
    <property type="evidence" value="ECO:0007669"/>
    <property type="project" value="InterPro"/>
</dbReference>
<keyword evidence="10" id="KW-1185">Reference proteome</keyword>
<dbReference type="Pfam" id="PF03547">
    <property type="entry name" value="Mem_trans"/>
    <property type="match status" value="1"/>
</dbReference>
<dbReference type="PANTHER" id="PTHR36838:SF1">
    <property type="entry name" value="SLR1864 PROTEIN"/>
    <property type="match status" value="1"/>
</dbReference>
<evidence type="ECO:0000256" key="7">
    <source>
        <dbReference type="ARBA" id="ARBA00023136"/>
    </source>
</evidence>